<feature type="region of interest" description="Disordered" evidence="1">
    <location>
        <begin position="70"/>
        <end position="144"/>
    </location>
</feature>
<keyword evidence="2" id="KW-0812">Transmembrane</keyword>
<evidence type="ECO:0000259" key="3">
    <source>
        <dbReference type="PROSITE" id="PS51406"/>
    </source>
</evidence>
<feature type="compositionally biased region" description="Basic and acidic residues" evidence="1">
    <location>
        <begin position="87"/>
        <end position="104"/>
    </location>
</feature>
<feature type="transmembrane region" description="Helical" evidence="2">
    <location>
        <begin position="39"/>
        <end position="61"/>
    </location>
</feature>
<sequence length="441" mass="49700">MRAYNPQDAKAIDELDPVLAAEIRAKNEKLFKKNHRMTIIVAVVLILFICVAAILLLIFLFSSSPADTLPTNGESTDYESGAIKESGYLDHPKNTIRSQEDDGPPKALGDVNVNSEALSPPLHDDSVISMNKNKNPGTKTLGEKIPTAVTSGPIVVQEKPLAAIVVPTKSVEPVTYATRSDEIPELVPSFSSNEGQKYNFVETDDIYEDCGQYRKAGHDQSGVYEFKFNGNTFKALCLMESDYPWMVLQRRTNGILSFNRSFDEYANGFGSPSSDHWLGLEKIYQYVKKGYQLQLRIELHGDHCEKCSKLGNDGYWWGDFDFKVDSKENKYKLDISRILHGNLSDSTNDEFFKLNNGRPFTTYDQDNDNQPKFNCAVFRNYGPWWHSDCTLVALNGAYGSTSKTSNSMVWLFKQRKSGPNNAFDSYAIKPKMSIMMFRIKP</sequence>
<reference evidence="5" key="1">
    <citation type="submission" date="2022-11" db="UniProtKB">
        <authorList>
            <consortium name="WormBaseParasite"/>
        </authorList>
    </citation>
    <scope>IDENTIFICATION</scope>
</reference>
<dbReference type="SMART" id="SM00186">
    <property type="entry name" value="FBG"/>
    <property type="match status" value="1"/>
</dbReference>
<dbReference type="PANTHER" id="PTHR19143:SF445">
    <property type="entry name" value="FIBRINOGEN C-TERMINAL DOMAIN-CONTAINING PROTEIN"/>
    <property type="match status" value="1"/>
</dbReference>
<dbReference type="WBParaSite" id="PDA_v2.g7598.t1">
    <property type="protein sequence ID" value="PDA_v2.g7598.t1"/>
    <property type="gene ID" value="PDA_v2.g7598"/>
</dbReference>
<feature type="domain" description="Fibrinogen C-terminal" evidence="3">
    <location>
        <begin position="201"/>
        <end position="441"/>
    </location>
</feature>
<feature type="compositionally biased region" description="Polar residues" evidence="1">
    <location>
        <begin position="128"/>
        <end position="138"/>
    </location>
</feature>
<dbReference type="PANTHER" id="PTHR19143">
    <property type="entry name" value="FIBRINOGEN/TENASCIN/ANGIOPOEITIN"/>
    <property type="match status" value="1"/>
</dbReference>
<evidence type="ECO:0000256" key="1">
    <source>
        <dbReference type="SAM" id="MobiDB-lite"/>
    </source>
</evidence>
<dbReference type="Proteomes" id="UP000887578">
    <property type="component" value="Unplaced"/>
</dbReference>
<keyword evidence="2" id="KW-1133">Transmembrane helix</keyword>
<proteinExistence type="predicted"/>
<protein>
    <submittedName>
        <fullName evidence="5">Fibrinogen C-terminal domain-containing protein</fullName>
    </submittedName>
</protein>
<keyword evidence="4" id="KW-1185">Reference proteome</keyword>
<dbReference type="Gene3D" id="4.10.530.10">
    <property type="entry name" value="Gamma-fibrinogen Carboxyl Terminal Fragment, domain 2"/>
    <property type="match status" value="1"/>
</dbReference>
<dbReference type="AlphaFoldDB" id="A0A914QZQ2"/>
<dbReference type="InterPro" id="IPR050373">
    <property type="entry name" value="Fibrinogen_C-term_domain"/>
</dbReference>
<keyword evidence="2" id="KW-0472">Membrane</keyword>
<dbReference type="GO" id="GO:0005615">
    <property type="term" value="C:extracellular space"/>
    <property type="evidence" value="ECO:0007669"/>
    <property type="project" value="TreeGrafter"/>
</dbReference>
<evidence type="ECO:0000313" key="4">
    <source>
        <dbReference type="Proteomes" id="UP000887578"/>
    </source>
</evidence>
<accession>A0A914QZQ2</accession>
<dbReference type="InterPro" id="IPR036056">
    <property type="entry name" value="Fibrinogen-like_C"/>
</dbReference>
<dbReference type="InterPro" id="IPR002181">
    <property type="entry name" value="Fibrinogen_a/b/g_C_dom"/>
</dbReference>
<evidence type="ECO:0000313" key="5">
    <source>
        <dbReference type="WBParaSite" id="PDA_v2.g7598.t1"/>
    </source>
</evidence>
<dbReference type="SUPFAM" id="SSF56496">
    <property type="entry name" value="Fibrinogen C-terminal domain-like"/>
    <property type="match status" value="1"/>
</dbReference>
<dbReference type="InterPro" id="IPR014716">
    <property type="entry name" value="Fibrinogen_a/b/g_C_1"/>
</dbReference>
<dbReference type="PROSITE" id="PS51406">
    <property type="entry name" value="FIBRINOGEN_C_2"/>
    <property type="match status" value="1"/>
</dbReference>
<evidence type="ECO:0000256" key="2">
    <source>
        <dbReference type="SAM" id="Phobius"/>
    </source>
</evidence>
<organism evidence="4 5">
    <name type="scientific">Panagrolaimus davidi</name>
    <dbReference type="NCBI Taxonomy" id="227884"/>
    <lineage>
        <taxon>Eukaryota</taxon>
        <taxon>Metazoa</taxon>
        <taxon>Ecdysozoa</taxon>
        <taxon>Nematoda</taxon>
        <taxon>Chromadorea</taxon>
        <taxon>Rhabditida</taxon>
        <taxon>Tylenchina</taxon>
        <taxon>Panagrolaimomorpha</taxon>
        <taxon>Panagrolaimoidea</taxon>
        <taxon>Panagrolaimidae</taxon>
        <taxon>Panagrolaimus</taxon>
    </lineage>
</organism>
<dbReference type="Gene3D" id="3.90.215.10">
    <property type="entry name" value="Gamma Fibrinogen, chain A, domain 1"/>
    <property type="match status" value="1"/>
</dbReference>
<name>A0A914QZQ2_9BILA</name>
<dbReference type="Pfam" id="PF00147">
    <property type="entry name" value="Fibrinogen_C"/>
    <property type="match status" value="1"/>
</dbReference>